<evidence type="ECO:0000313" key="2">
    <source>
        <dbReference type="Proteomes" id="UP000657592"/>
    </source>
</evidence>
<dbReference type="Proteomes" id="UP000657592">
    <property type="component" value="Unassembled WGS sequence"/>
</dbReference>
<organism evidence="1 2">
    <name type="scientific">Microbacterium album</name>
    <dbReference type="NCBI Taxonomy" id="2053191"/>
    <lineage>
        <taxon>Bacteria</taxon>
        <taxon>Bacillati</taxon>
        <taxon>Actinomycetota</taxon>
        <taxon>Actinomycetes</taxon>
        <taxon>Micrococcales</taxon>
        <taxon>Microbacteriaceae</taxon>
        <taxon>Microbacterium</taxon>
    </lineage>
</organism>
<reference evidence="1" key="2">
    <citation type="submission" date="2020-09" db="EMBL/GenBank/DDBJ databases">
        <authorList>
            <person name="Sun Q."/>
            <person name="Zhou Y."/>
        </authorList>
    </citation>
    <scope>NUCLEOTIDE SEQUENCE</scope>
    <source>
        <strain evidence="1">CGMCC 1.15794</strain>
    </source>
</reference>
<evidence type="ECO:0000313" key="1">
    <source>
        <dbReference type="EMBL" id="GGH41244.1"/>
    </source>
</evidence>
<reference evidence="1" key="1">
    <citation type="journal article" date="2014" name="Int. J. Syst. Evol. Microbiol.">
        <title>Complete genome sequence of Corynebacterium casei LMG S-19264T (=DSM 44701T), isolated from a smear-ripened cheese.</title>
        <authorList>
            <consortium name="US DOE Joint Genome Institute (JGI-PGF)"/>
            <person name="Walter F."/>
            <person name="Albersmeier A."/>
            <person name="Kalinowski J."/>
            <person name="Ruckert C."/>
        </authorList>
    </citation>
    <scope>NUCLEOTIDE SEQUENCE</scope>
    <source>
        <strain evidence="1">CGMCC 1.15794</strain>
    </source>
</reference>
<keyword evidence="2" id="KW-1185">Reference proteome</keyword>
<dbReference type="EMBL" id="BMJY01000004">
    <property type="protein sequence ID" value="GGH41244.1"/>
    <property type="molecule type" value="Genomic_DNA"/>
</dbReference>
<sequence>MDAEVVPDANLANKLLKHNDPHILLEAARDGAADWEQALTRALYPPESFPTPSALHISAAGHYLADPKRTTLATLNYDVLLEHALVSGMPDDTSGVAIVTGENAPRSDDPQVFHLHGVITDSLVRDAIVSFDDYARLVAEPSPWQRGFLEDALSRGALTLMGTSYRDPDIRQWLHTLCGSGSSPHPAIVLVVRESLGLSHEEFLHAEATLRRVWESIGLTALTTHSFVDAAQILRELSFLDSADYASPDERVGRAWSEHARRFAALQREYSDALAGDRDTMRVTLGTGVPQATLWLARPGGRLARWASHDRYYRSPRELLHAPTGHDSSWLAGKALGTERQVLDDISPKAPARDARRRSVLAIPLILGDGVHPEFAGAVLTFGLERPAEHYARDQSRWAGVADKLAKDWGRRLSANAFDRIRE</sequence>
<gene>
    <name evidence="1" type="ORF">GCM10010921_13710</name>
</gene>
<dbReference type="AlphaFoldDB" id="A0A917IFK1"/>
<proteinExistence type="predicted"/>
<evidence type="ECO:0008006" key="3">
    <source>
        <dbReference type="Google" id="ProtNLM"/>
    </source>
</evidence>
<accession>A0A917IFK1</accession>
<name>A0A917IFK1_9MICO</name>
<dbReference type="Pfam" id="PF13289">
    <property type="entry name" value="SIR2_2"/>
    <property type="match status" value="1"/>
</dbReference>
<protein>
    <recommendedName>
        <fullName evidence="3">SIR2-like domain-containing protein</fullName>
    </recommendedName>
</protein>
<comment type="caution">
    <text evidence="1">The sequence shown here is derived from an EMBL/GenBank/DDBJ whole genome shotgun (WGS) entry which is preliminary data.</text>
</comment>